<accession>A0A1H9Y003</accession>
<evidence type="ECO:0000256" key="8">
    <source>
        <dbReference type="PIRSR" id="PIRSR601519-1"/>
    </source>
</evidence>
<comment type="catalytic activity">
    <reaction evidence="7 9">
        <text>4 Fe(2+) + O2 + 6 H2O = 4 iron(III) oxide-hydroxide + 12 H(+)</text>
        <dbReference type="Rhea" id="RHEA:11972"/>
        <dbReference type="ChEBI" id="CHEBI:15377"/>
        <dbReference type="ChEBI" id="CHEBI:15378"/>
        <dbReference type="ChEBI" id="CHEBI:15379"/>
        <dbReference type="ChEBI" id="CHEBI:29033"/>
        <dbReference type="ChEBI" id="CHEBI:78619"/>
        <dbReference type="EC" id="1.16.3.2"/>
    </reaction>
</comment>
<dbReference type="OrthoDB" id="9801481at2"/>
<dbReference type="InterPro" id="IPR008331">
    <property type="entry name" value="Ferritin_DPS_dom"/>
</dbReference>
<feature type="binding site" evidence="8">
    <location>
        <position position="17"/>
    </location>
    <ligand>
        <name>Fe cation</name>
        <dbReference type="ChEBI" id="CHEBI:24875"/>
        <label>1</label>
    </ligand>
</feature>
<dbReference type="GO" id="GO:0006826">
    <property type="term" value="P:iron ion transport"/>
    <property type="evidence" value="ECO:0007669"/>
    <property type="project" value="InterPro"/>
</dbReference>
<dbReference type="GO" id="GO:0004322">
    <property type="term" value="F:ferroxidase activity"/>
    <property type="evidence" value="ECO:0007669"/>
    <property type="project" value="TreeGrafter"/>
</dbReference>
<sequence length="169" mass="19629">MLSEKLLNELNLQLKYEMESANYYLAMAAYCDSLDLPGFANFFLVQAEEERFHAMKFYNFINDLGGKVTIYGFADPRNDFSSLEDVFQSALKHEQFVTKRIHTILDLANEEKHYPTISFLQWFVDEQVEEEASMSQLLSKVKRLGEDNPGIYMLDEELAKRTFTPPATE</sequence>
<dbReference type="SUPFAM" id="SSF47240">
    <property type="entry name" value="Ferritin-like"/>
    <property type="match status" value="1"/>
</dbReference>
<dbReference type="Pfam" id="PF00210">
    <property type="entry name" value="Ferritin"/>
    <property type="match status" value="1"/>
</dbReference>
<evidence type="ECO:0000256" key="2">
    <source>
        <dbReference type="ARBA" id="ARBA00006950"/>
    </source>
</evidence>
<dbReference type="RefSeq" id="WP_091347554.1">
    <property type="nucleotide sequence ID" value="NZ_FOIF01000001.1"/>
</dbReference>
<protein>
    <recommendedName>
        <fullName evidence="9">Ferritin</fullName>
        <ecNumber evidence="9">1.16.3.2</ecNumber>
    </recommendedName>
</protein>
<organism evidence="11 12">
    <name type="scientific">Anaerobranca gottschalkii DSM 13577</name>
    <dbReference type="NCBI Taxonomy" id="1120990"/>
    <lineage>
        <taxon>Bacteria</taxon>
        <taxon>Bacillati</taxon>
        <taxon>Bacillota</taxon>
        <taxon>Clostridia</taxon>
        <taxon>Eubacteriales</taxon>
        <taxon>Proteinivoracaceae</taxon>
        <taxon>Anaerobranca</taxon>
    </lineage>
</organism>
<gene>
    <name evidence="11" type="ORF">SAMN03080614_10014</name>
</gene>
<dbReference type="PANTHER" id="PTHR11431:SF127">
    <property type="entry name" value="BACTERIAL NON-HEME FERRITIN"/>
    <property type="match status" value="1"/>
</dbReference>
<dbReference type="InterPro" id="IPR001519">
    <property type="entry name" value="Ferritin"/>
</dbReference>
<evidence type="ECO:0000256" key="6">
    <source>
        <dbReference type="ARBA" id="ARBA00023004"/>
    </source>
</evidence>
<feature type="binding site" evidence="8">
    <location>
        <position position="50"/>
    </location>
    <ligand>
        <name>Fe cation</name>
        <dbReference type="ChEBI" id="CHEBI:24875"/>
        <label>1</label>
    </ligand>
</feature>
<keyword evidence="12" id="KW-1185">Reference proteome</keyword>
<evidence type="ECO:0000256" key="3">
    <source>
        <dbReference type="ARBA" id="ARBA00022434"/>
    </source>
</evidence>
<evidence type="ECO:0000256" key="9">
    <source>
        <dbReference type="RuleBase" id="RU361145"/>
    </source>
</evidence>
<keyword evidence="6 8" id="KW-0408">Iron</keyword>
<feature type="domain" description="Ferritin-like diiron" evidence="10">
    <location>
        <begin position="1"/>
        <end position="145"/>
    </location>
</feature>
<comment type="similarity">
    <text evidence="2 9">Belongs to the ferritin family. Prokaryotic subfamily.</text>
</comment>
<evidence type="ECO:0000256" key="7">
    <source>
        <dbReference type="ARBA" id="ARBA00048035"/>
    </source>
</evidence>
<dbReference type="FunFam" id="1.20.1260.10:FF:000001">
    <property type="entry name" value="Non-heme ferritin"/>
    <property type="match status" value="1"/>
</dbReference>
<evidence type="ECO:0000256" key="4">
    <source>
        <dbReference type="ARBA" id="ARBA00022723"/>
    </source>
</evidence>
<feature type="binding site" evidence="8">
    <location>
        <position position="53"/>
    </location>
    <ligand>
        <name>Fe cation</name>
        <dbReference type="ChEBI" id="CHEBI:24875"/>
        <label>1</label>
    </ligand>
</feature>
<comment type="function">
    <text evidence="1 9">Iron-storage protein.</text>
</comment>
<dbReference type="PANTHER" id="PTHR11431">
    <property type="entry name" value="FERRITIN"/>
    <property type="match status" value="1"/>
</dbReference>
<dbReference type="InterPro" id="IPR041719">
    <property type="entry name" value="Ferritin_prok"/>
</dbReference>
<dbReference type="GO" id="GO:0042802">
    <property type="term" value="F:identical protein binding"/>
    <property type="evidence" value="ECO:0007669"/>
    <property type="project" value="UniProtKB-ARBA"/>
</dbReference>
<evidence type="ECO:0000313" key="12">
    <source>
        <dbReference type="Proteomes" id="UP000243819"/>
    </source>
</evidence>
<proteinExistence type="inferred from homology"/>
<reference evidence="12" key="1">
    <citation type="submission" date="2016-10" db="EMBL/GenBank/DDBJ databases">
        <authorList>
            <person name="Varghese N."/>
            <person name="Submissions S."/>
        </authorList>
    </citation>
    <scope>NUCLEOTIDE SEQUENCE [LARGE SCALE GENOMIC DNA]</scope>
    <source>
        <strain evidence="12">DSM 13577</strain>
    </source>
</reference>
<dbReference type="GO" id="GO:0008199">
    <property type="term" value="F:ferric iron binding"/>
    <property type="evidence" value="ECO:0007669"/>
    <property type="project" value="InterPro"/>
</dbReference>
<comment type="subcellular location">
    <subcellularLocation>
        <location evidence="9">Cytoplasm</location>
    </subcellularLocation>
</comment>
<dbReference type="GO" id="GO:0008198">
    <property type="term" value="F:ferrous iron binding"/>
    <property type="evidence" value="ECO:0007669"/>
    <property type="project" value="TreeGrafter"/>
</dbReference>
<keyword evidence="3 9" id="KW-0409">Iron storage</keyword>
<dbReference type="InterPro" id="IPR009040">
    <property type="entry name" value="Ferritin-like_diiron"/>
</dbReference>
<evidence type="ECO:0000259" key="10">
    <source>
        <dbReference type="PROSITE" id="PS50905"/>
    </source>
</evidence>
<keyword evidence="5" id="KW-0560">Oxidoreductase</keyword>
<dbReference type="InterPro" id="IPR012347">
    <property type="entry name" value="Ferritin-like"/>
</dbReference>
<dbReference type="GO" id="GO:0006879">
    <property type="term" value="P:intracellular iron ion homeostasis"/>
    <property type="evidence" value="ECO:0007669"/>
    <property type="project" value="UniProtKB-KW"/>
</dbReference>
<dbReference type="InterPro" id="IPR009078">
    <property type="entry name" value="Ferritin-like_SF"/>
</dbReference>
<name>A0A1H9Y003_9FIRM</name>
<dbReference type="GO" id="GO:0005829">
    <property type="term" value="C:cytosol"/>
    <property type="evidence" value="ECO:0007669"/>
    <property type="project" value="TreeGrafter"/>
</dbReference>
<dbReference type="PROSITE" id="PS50905">
    <property type="entry name" value="FERRITIN_LIKE"/>
    <property type="match status" value="1"/>
</dbReference>
<dbReference type="Gene3D" id="1.20.1260.10">
    <property type="match status" value="1"/>
</dbReference>
<dbReference type="AlphaFoldDB" id="A0A1H9Y003"/>
<keyword evidence="9" id="KW-0963">Cytoplasm</keyword>
<feature type="binding site" evidence="8">
    <location>
        <position position="94"/>
    </location>
    <ligand>
        <name>Fe cation</name>
        <dbReference type="ChEBI" id="CHEBI:24875"/>
        <label>1</label>
    </ligand>
</feature>
<dbReference type="Proteomes" id="UP000243819">
    <property type="component" value="Unassembled WGS sequence"/>
</dbReference>
<evidence type="ECO:0000256" key="1">
    <source>
        <dbReference type="ARBA" id="ARBA00002485"/>
    </source>
</evidence>
<dbReference type="CDD" id="cd01055">
    <property type="entry name" value="Nonheme_Ferritin"/>
    <property type="match status" value="1"/>
</dbReference>
<dbReference type="EMBL" id="FOIF01000001">
    <property type="protein sequence ID" value="SES62064.1"/>
    <property type="molecule type" value="Genomic_DNA"/>
</dbReference>
<keyword evidence="4 8" id="KW-0479">Metal-binding</keyword>
<dbReference type="EC" id="1.16.3.2" evidence="9"/>
<evidence type="ECO:0000256" key="5">
    <source>
        <dbReference type="ARBA" id="ARBA00023002"/>
    </source>
</evidence>
<dbReference type="STRING" id="1120990.SAMN03080614_10014"/>
<feature type="binding site" evidence="8">
    <location>
        <position position="127"/>
    </location>
    <ligand>
        <name>Fe cation</name>
        <dbReference type="ChEBI" id="CHEBI:24875"/>
        <label>1</label>
    </ligand>
</feature>
<evidence type="ECO:0000313" key="11">
    <source>
        <dbReference type="EMBL" id="SES62064.1"/>
    </source>
</evidence>